<dbReference type="GO" id="GO:0008270">
    <property type="term" value="F:zinc ion binding"/>
    <property type="evidence" value="ECO:0007669"/>
    <property type="project" value="UniProtKB-KW"/>
</dbReference>
<evidence type="ECO:0000259" key="12">
    <source>
        <dbReference type="PROSITE" id="PS50089"/>
    </source>
</evidence>
<feature type="domain" description="RING-type" evidence="13">
    <location>
        <begin position="142"/>
        <end position="308"/>
    </location>
</feature>
<dbReference type="CDD" id="cd20343">
    <property type="entry name" value="BRcat_RBR_HHARI-like"/>
    <property type="match status" value="1"/>
</dbReference>
<dbReference type="Proteomes" id="UP000271098">
    <property type="component" value="Unassembled WGS sequence"/>
</dbReference>
<evidence type="ECO:0000259" key="13">
    <source>
        <dbReference type="PROSITE" id="PS51873"/>
    </source>
</evidence>
<dbReference type="EC" id="2.3.2.31" evidence="3"/>
<dbReference type="InterPro" id="IPR048962">
    <property type="entry name" value="ARIH1-like_UBL"/>
</dbReference>
<dbReference type="WBParaSite" id="GPUH_0001379801-mRNA-1">
    <property type="protein sequence ID" value="GPUH_0001379801-mRNA-1"/>
    <property type="gene ID" value="GPUH_0001379801"/>
</dbReference>
<keyword evidence="5" id="KW-0479">Metal-binding</keyword>
<dbReference type="InterPro" id="IPR031127">
    <property type="entry name" value="E3_UB_ligase_RBR"/>
</dbReference>
<dbReference type="SMART" id="SM00647">
    <property type="entry name" value="IBR"/>
    <property type="match status" value="1"/>
</dbReference>
<evidence type="ECO:0000256" key="11">
    <source>
        <dbReference type="SAM" id="MobiDB-lite"/>
    </source>
</evidence>
<evidence type="ECO:0000313" key="15">
    <source>
        <dbReference type="Proteomes" id="UP000271098"/>
    </source>
</evidence>
<evidence type="ECO:0000256" key="8">
    <source>
        <dbReference type="ARBA" id="ARBA00022786"/>
    </source>
</evidence>
<comment type="catalytic activity">
    <reaction evidence="1">
        <text>[E2 ubiquitin-conjugating enzyme]-S-ubiquitinyl-L-cysteine + [acceptor protein]-L-lysine = [E2 ubiquitin-conjugating enzyme]-L-cysteine + [acceptor protein]-N(6)-ubiquitinyl-L-lysine.</text>
        <dbReference type="EC" id="2.3.2.31"/>
    </reaction>
</comment>
<dbReference type="Pfam" id="PF01485">
    <property type="entry name" value="IBR"/>
    <property type="match status" value="1"/>
</dbReference>
<feature type="region of interest" description="Disordered" evidence="11">
    <location>
        <begin position="1"/>
        <end position="49"/>
    </location>
</feature>
<dbReference type="InterPro" id="IPR002867">
    <property type="entry name" value="IBR_dom"/>
</dbReference>
<keyword evidence="4" id="KW-0808">Transferase</keyword>
<dbReference type="InterPro" id="IPR044066">
    <property type="entry name" value="TRIAD_supradom"/>
</dbReference>
<evidence type="ECO:0000313" key="14">
    <source>
        <dbReference type="EMBL" id="VDN22973.1"/>
    </source>
</evidence>
<dbReference type="AlphaFoldDB" id="A0A183DYJ2"/>
<evidence type="ECO:0000256" key="3">
    <source>
        <dbReference type="ARBA" id="ARBA00012251"/>
    </source>
</evidence>
<dbReference type="Gene3D" id="3.30.40.10">
    <property type="entry name" value="Zinc/RING finger domain, C3HC4 (zinc finger)"/>
    <property type="match status" value="1"/>
</dbReference>
<dbReference type="EMBL" id="UYRT01080558">
    <property type="protein sequence ID" value="VDN22973.1"/>
    <property type="molecule type" value="Genomic_DNA"/>
</dbReference>
<reference evidence="16" key="1">
    <citation type="submission" date="2016-06" db="UniProtKB">
        <authorList>
            <consortium name="WormBaseParasite"/>
        </authorList>
    </citation>
    <scope>IDENTIFICATION</scope>
</reference>
<dbReference type="OrthoDB" id="10009520at2759"/>
<dbReference type="InterPro" id="IPR013083">
    <property type="entry name" value="Znf_RING/FYVE/PHD"/>
</dbReference>
<keyword evidence="8" id="KW-0833">Ubl conjugation pathway</keyword>
<evidence type="ECO:0000256" key="4">
    <source>
        <dbReference type="ARBA" id="ARBA00022679"/>
    </source>
</evidence>
<dbReference type="PROSITE" id="PS51873">
    <property type="entry name" value="TRIAD"/>
    <property type="match status" value="1"/>
</dbReference>
<dbReference type="PANTHER" id="PTHR11685">
    <property type="entry name" value="RBR FAMILY RING FINGER AND IBR DOMAIN-CONTAINING"/>
    <property type="match status" value="1"/>
</dbReference>
<evidence type="ECO:0000256" key="7">
    <source>
        <dbReference type="ARBA" id="ARBA00022771"/>
    </source>
</evidence>
<evidence type="ECO:0000256" key="10">
    <source>
        <dbReference type="PROSITE-ProRule" id="PRU00175"/>
    </source>
</evidence>
<dbReference type="InterPro" id="IPR001841">
    <property type="entry name" value="Znf_RING"/>
</dbReference>
<dbReference type="SUPFAM" id="SSF57850">
    <property type="entry name" value="RING/U-box"/>
    <property type="match status" value="2"/>
</dbReference>
<proteinExistence type="inferred from homology"/>
<organism evidence="16">
    <name type="scientific">Gongylonema pulchrum</name>
    <dbReference type="NCBI Taxonomy" id="637853"/>
    <lineage>
        <taxon>Eukaryota</taxon>
        <taxon>Metazoa</taxon>
        <taxon>Ecdysozoa</taxon>
        <taxon>Nematoda</taxon>
        <taxon>Chromadorea</taxon>
        <taxon>Rhabditida</taxon>
        <taxon>Spirurina</taxon>
        <taxon>Spiruromorpha</taxon>
        <taxon>Spiruroidea</taxon>
        <taxon>Gongylonematidae</taxon>
        <taxon>Gongylonema</taxon>
    </lineage>
</organism>
<keyword evidence="6" id="KW-0677">Repeat</keyword>
<evidence type="ECO:0000256" key="1">
    <source>
        <dbReference type="ARBA" id="ARBA00001798"/>
    </source>
</evidence>
<name>A0A183DYJ2_9BILA</name>
<reference evidence="14 15" key="2">
    <citation type="submission" date="2018-11" db="EMBL/GenBank/DDBJ databases">
        <authorList>
            <consortium name="Pathogen Informatics"/>
        </authorList>
    </citation>
    <scope>NUCLEOTIDE SEQUENCE [LARGE SCALE GENOMIC DNA]</scope>
</reference>
<feature type="compositionally biased region" description="Low complexity" evidence="11">
    <location>
        <begin position="18"/>
        <end position="28"/>
    </location>
</feature>
<gene>
    <name evidence="14" type="ORF">GPUH_LOCUS13783</name>
</gene>
<keyword evidence="9" id="KW-0862">Zinc</keyword>
<feature type="domain" description="RING-type" evidence="12">
    <location>
        <begin position="146"/>
        <end position="188"/>
    </location>
</feature>
<protein>
    <recommendedName>
        <fullName evidence="3">RBR-type E3 ubiquitin transferase</fullName>
        <ecNumber evidence="3">2.3.2.31</ecNumber>
    </recommendedName>
</protein>
<dbReference type="Gene3D" id="2.20.25.20">
    <property type="match status" value="1"/>
</dbReference>
<dbReference type="GO" id="GO:0061630">
    <property type="term" value="F:ubiquitin protein ligase activity"/>
    <property type="evidence" value="ECO:0007669"/>
    <property type="project" value="UniProtKB-EC"/>
</dbReference>
<evidence type="ECO:0000256" key="5">
    <source>
        <dbReference type="ARBA" id="ARBA00022723"/>
    </source>
</evidence>
<evidence type="ECO:0000256" key="6">
    <source>
        <dbReference type="ARBA" id="ARBA00022737"/>
    </source>
</evidence>
<dbReference type="PROSITE" id="PS50089">
    <property type="entry name" value="ZF_RING_2"/>
    <property type="match status" value="1"/>
</dbReference>
<dbReference type="Pfam" id="PF21235">
    <property type="entry name" value="UBA_ARI1"/>
    <property type="match status" value="1"/>
</dbReference>
<accession>A0A183DYJ2</accession>
<keyword evidence="15" id="KW-1185">Reference proteome</keyword>
<dbReference type="Gene3D" id="1.20.120.1750">
    <property type="match status" value="1"/>
</dbReference>
<dbReference type="GO" id="GO:0016567">
    <property type="term" value="P:protein ubiquitination"/>
    <property type="evidence" value="ECO:0007669"/>
    <property type="project" value="InterPro"/>
</dbReference>
<evidence type="ECO:0000313" key="16">
    <source>
        <dbReference type="WBParaSite" id="GPUH_0001379801-mRNA-1"/>
    </source>
</evidence>
<evidence type="ECO:0000256" key="9">
    <source>
        <dbReference type="ARBA" id="ARBA00022833"/>
    </source>
</evidence>
<comment type="similarity">
    <text evidence="2">Belongs to the RBR family. Ariadne subfamily.</text>
</comment>
<evidence type="ECO:0000256" key="2">
    <source>
        <dbReference type="ARBA" id="ARBA00005884"/>
    </source>
</evidence>
<sequence length="308" mass="34651">MSLGSDETAMDDDDGAFSGSESDSTSTYSDDDGIVVDPPPIKTERTSRDNNEYTDYQILDAEKVALEMNKIIDDVAAVLRLPPTICRLLLHHYKWNKESLLERFYESTDMDAFFLDANIISPFRDTHCASGGSGTNSSPTNIIDTCAICCCRAVLTSLQCDHHFCYPCWDSYLTTKIMEEGRAYVACPQLNCPIIVDDEKTLSLLKSECAKKRYRRLIINSFVECNGLLRWCPAPDCGRVIKVGHSEARPVQCTCGTVFCFSCGHEWHEPVNCRLLKLWIKKCNDDSETSNWISANTKECPKCQVIVF</sequence>
<keyword evidence="7 10" id="KW-0863">Zinc-finger</keyword>